<reference evidence="3" key="1">
    <citation type="submission" date="2017-04" db="EMBL/GenBank/DDBJ databases">
        <title>Function of individual gut microbiota members based on whole genome sequencing of pure cultures obtained from chicken caecum.</title>
        <authorList>
            <person name="Medvecky M."/>
            <person name="Cejkova D."/>
            <person name="Polansky O."/>
            <person name="Karasova D."/>
            <person name="Kubasova T."/>
            <person name="Cizek A."/>
            <person name="Rychlik I."/>
        </authorList>
    </citation>
    <scope>NUCLEOTIDE SEQUENCE [LARGE SCALE GENOMIC DNA]</scope>
    <source>
        <strain evidence="3">An175</strain>
    </source>
</reference>
<dbReference type="InterPro" id="IPR021778">
    <property type="entry name" value="Se/S_carrier-like"/>
</dbReference>
<dbReference type="Proteomes" id="UP000196386">
    <property type="component" value="Unassembled WGS sequence"/>
</dbReference>
<evidence type="ECO:0000313" key="2">
    <source>
        <dbReference type="EMBL" id="OUP68634.1"/>
    </source>
</evidence>
<accession>A0A1Y4MWR8</accession>
<feature type="domain" description="Putative Se/S carrier protein-like" evidence="1">
    <location>
        <begin position="22"/>
        <end position="86"/>
    </location>
</feature>
<dbReference type="AlphaFoldDB" id="A0A1Y4MWR8"/>
<name>A0A1Y4MWR8_9FIRM</name>
<gene>
    <name evidence="2" type="ORF">B5F11_12825</name>
</gene>
<protein>
    <recommendedName>
        <fullName evidence="1">Putative Se/S carrier protein-like domain-containing protein</fullName>
    </recommendedName>
</protein>
<dbReference type="EMBL" id="NFKP01000016">
    <property type="protein sequence ID" value="OUP68634.1"/>
    <property type="molecule type" value="Genomic_DNA"/>
</dbReference>
<dbReference type="Pfam" id="PF11823">
    <property type="entry name" value="Se_S_carrier"/>
    <property type="match status" value="1"/>
</dbReference>
<evidence type="ECO:0000313" key="3">
    <source>
        <dbReference type="Proteomes" id="UP000196386"/>
    </source>
</evidence>
<proteinExistence type="predicted"/>
<sequence length="92" mass="10050">MSAMPLYFVMLGELLMAIENSILVVRSITYAMKGQKLLESNGISAYVERNPFPNSREGCGYGLRVQGDVSRAVSILEAAGVKISEIKRGKPQ</sequence>
<organism evidence="2 3">
    <name type="scientific">Anaerotruncus colihominis</name>
    <dbReference type="NCBI Taxonomy" id="169435"/>
    <lineage>
        <taxon>Bacteria</taxon>
        <taxon>Bacillati</taxon>
        <taxon>Bacillota</taxon>
        <taxon>Clostridia</taxon>
        <taxon>Eubacteriales</taxon>
        <taxon>Oscillospiraceae</taxon>
        <taxon>Anaerotruncus</taxon>
    </lineage>
</organism>
<dbReference type="OrthoDB" id="1857747at2"/>
<comment type="caution">
    <text evidence="2">The sequence shown here is derived from an EMBL/GenBank/DDBJ whole genome shotgun (WGS) entry which is preliminary data.</text>
</comment>
<evidence type="ECO:0000259" key="1">
    <source>
        <dbReference type="Pfam" id="PF11823"/>
    </source>
</evidence>